<keyword evidence="2" id="KW-0444">Lipid biosynthesis</keyword>
<keyword evidence="5 6" id="KW-0012">Acyltransferase</keyword>
<dbReference type="EMBL" id="JAUMKJ010000035">
    <property type="protein sequence ID" value="MDO3680065.1"/>
    <property type="molecule type" value="Genomic_DNA"/>
</dbReference>
<dbReference type="PANTHER" id="PTHR37323:SF1">
    <property type="entry name" value="L-ORNITHINE N(ALPHA)-ACYLTRANSFERASE"/>
    <property type="match status" value="1"/>
</dbReference>
<evidence type="ECO:0000313" key="7">
    <source>
        <dbReference type="Proteomes" id="UP001168883"/>
    </source>
</evidence>
<dbReference type="EC" id="2.3.1.-" evidence="6"/>
<dbReference type="InterPro" id="IPR052351">
    <property type="entry name" value="Ornithine_N-alpha-AT"/>
</dbReference>
<dbReference type="PANTHER" id="PTHR37323">
    <property type="entry name" value="GCN5-RELATED N-ACETYLTRANSFERASE"/>
    <property type="match status" value="1"/>
</dbReference>
<dbReference type="Gene3D" id="3.40.630.30">
    <property type="match status" value="1"/>
</dbReference>
<keyword evidence="4" id="KW-0443">Lipid metabolism</keyword>
<keyword evidence="3 6" id="KW-0808">Transferase</keyword>
<gene>
    <name evidence="6" type="ORF">Q3C12_23930</name>
</gene>
<reference evidence="6" key="1">
    <citation type="submission" date="2023-07" db="EMBL/GenBank/DDBJ databases">
        <authorList>
            <person name="Aktuganov G."/>
            <person name="Boyko T."/>
            <person name="Delegan Y."/>
            <person name="Galimzianova N."/>
            <person name="Gilvanova E."/>
            <person name="Korobov V."/>
            <person name="Kuzmina L."/>
            <person name="Melentiev A."/>
            <person name="Milman P."/>
            <person name="Ryabova A."/>
            <person name="Stupak E."/>
            <person name="Yasakov T."/>
            <person name="Zharikova N."/>
            <person name="Zhurenko E."/>
        </authorList>
    </citation>
    <scope>NUCLEOTIDE SEQUENCE</scope>
    <source>
        <strain evidence="6">IB-739</strain>
    </source>
</reference>
<evidence type="ECO:0000256" key="2">
    <source>
        <dbReference type="ARBA" id="ARBA00022516"/>
    </source>
</evidence>
<keyword evidence="7" id="KW-1185">Reference proteome</keyword>
<dbReference type="GO" id="GO:0016746">
    <property type="term" value="F:acyltransferase activity"/>
    <property type="evidence" value="ECO:0007669"/>
    <property type="project" value="UniProtKB-KW"/>
</dbReference>
<dbReference type="RefSeq" id="WP_302880321.1">
    <property type="nucleotide sequence ID" value="NZ_JAUMKJ010000035.1"/>
</dbReference>
<evidence type="ECO:0000256" key="4">
    <source>
        <dbReference type="ARBA" id="ARBA00023098"/>
    </source>
</evidence>
<accession>A0ABT8VGH1</accession>
<comment type="pathway">
    <text evidence="1">Lipid metabolism.</text>
</comment>
<organism evidence="6 7">
    <name type="scientific">Paenibacillus ehimensis</name>
    <dbReference type="NCBI Taxonomy" id="79264"/>
    <lineage>
        <taxon>Bacteria</taxon>
        <taxon>Bacillati</taxon>
        <taxon>Bacillota</taxon>
        <taxon>Bacilli</taxon>
        <taxon>Bacillales</taxon>
        <taxon>Paenibacillaceae</taxon>
        <taxon>Paenibacillus</taxon>
    </lineage>
</organism>
<sequence length="269" mass="30763">MIRLAASQAASEPSILTVKLADTDLEVEQALRLRYQVFVEEEKNMRMRTENGLERDSYDDYCDHLIVKDVITGEVVGTYRLLPGERASSGIGFYSETEFDLHAFDSLKRQTLELGRSCIAPAYRGSRAIQMLWEGIAAYMTELGYRYLIGCASVRLPNLEELNLIYTMLRSKQVITERYGVRPLETHRIRGLRTVESELTEKEIFRLLPPLMKGYQWLGAEIGGDPAYDSLFDTIDFFIVLEKDRITRRYKKHFLKGQGVGACTNGLPK</sequence>
<comment type="caution">
    <text evidence="6">The sequence shown here is derived from an EMBL/GenBank/DDBJ whole genome shotgun (WGS) entry which is preliminary data.</text>
</comment>
<dbReference type="Pfam" id="PF13444">
    <property type="entry name" value="Acetyltransf_5"/>
    <property type="match status" value="1"/>
</dbReference>
<proteinExistence type="predicted"/>
<dbReference type="InterPro" id="IPR016181">
    <property type="entry name" value="Acyl_CoA_acyltransferase"/>
</dbReference>
<evidence type="ECO:0000256" key="1">
    <source>
        <dbReference type="ARBA" id="ARBA00005189"/>
    </source>
</evidence>
<evidence type="ECO:0000256" key="5">
    <source>
        <dbReference type="ARBA" id="ARBA00023315"/>
    </source>
</evidence>
<evidence type="ECO:0000256" key="3">
    <source>
        <dbReference type="ARBA" id="ARBA00022679"/>
    </source>
</evidence>
<protein>
    <submittedName>
        <fullName evidence="6">GNAT family N-acyltransferase</fullName>
        <ecNumber evidence="6">2.3.1.-</ecNumber>
    </submittedName>
</protein>
<name>A0ABT8VGH1_9BACL</name>
<dbReference type="Proteomes" id="UP001168883">
    <property type="component" value="Unassembled WGS sequence"/>
</dbReference>
<evidence type="ECO:0000313" key="6">
    <source>
        <dbReference type="EMBL" id="MDO3680065.1"/>
    </source>
</evidence>
<dbReference type="SUPFAM" id="SSF55729">
    <property type="entry name" value="Acyl-CoA N-acyltransferases (Nat)"/>
    <property type="match status" value="1"/>
</dbReference>